<keyword evidence="3" id="KW-1185">Reference proteome</keyword>
<feature type="region of interest" description="Disordered" evidence="1">
    <location>
        <begin position="162"/>
        <end position="182"/>
    </location>
</feature>
<accession>A0A8J5K5U8</accession>
<dbReference type="EMBL" id="JAHLQT010024193">
    <property type="protein sequence ID" value="KAG7165519.1"/>
    <property type="molecule type" value="Genomic_DNA"/>
</dbReference>
<evidence type="ECO:0000313" key="3">
    <source>
        <dbReference type="Proteomes" id="UP000747542"/>
    </source>
</evidence>
<name>A0A8J5K5U8_HOMAM</name>
<evidence type="ECO:0000256" key="1">
    <source>
        <dbReference type="SAM" id="MobiDB-lite"/>
    </source>
</evidence>
<dbReference type="Proteomes" id="UP000747542">
    <property type="component" value="Unassembled WGS sequence"/>
</dbReference>
<organism evidence="2 3">
    <name type="scientific">Homarus americanus</name>
    <name type="common">American lobster</name>
    <dbReference type="NCBI Taxonomy" id="6706"/>
    <lineage>
        <taxon>Eukaryota</taxon>
        <taxon>Metazoa</taxon>
        <taxon>Ecdysozoa</taxon>
        <taxon>Arthropoda</taxon>
        <taxon>Crustacea</taxon>
        <taxon>Multicrustacea</taxon>
        <taxon>Malacostraca</taxon>
        <taxon>Eumalacostraca</taxon>
        <taxon>Eucarida</taxon>
        <taxon>Decapoda</taxon>
        <taxon>Pleocyemata</taxon>
        <taxon>Astacidea</taxon>
        <taxon>Nephropoidea</taxon>
        <taxon>Nephropidae</taxon>
        <taxon>Homarus</taxon>
    </lineage>
</organism>
<comment type="caution">
    <text evidence="2">The sequence shown here is derived from an EMBL/GenBank/DDBJ whole genome shotgun (WGS) entry which is preliminary data.</text>
</comment>
<sequence>MLEIIKSGARTCEIMCKVNCPKSTVRSLKKNKEALTASVNVFSRFSSDRTFSDTSQRNLLLVITEHYLHKWVERRNREQDDLSEPQIRHQARVYYAAVAQKNHVNSPPPFNDSPLDHEFVNNVKLFYYQSVYKDFCQHIDSLVELQQFEAELSDSDQALPAPANQEEMVDDPTPSTSHAPPANGMEEYKALYMPCVNARQQTPITRYLRKAQPVNNGLANITLGDDDGTTDDDIEELGDLLVEELPQDFEGFDTEVRGGVEEGAGRKQ</sequence>
<reference evidence="2" key="1">
    <citation type="journal article" date="2021" name="Sci. Adv.">
        <title>The American lobster genome reveals insights on longevity, neural, and immune adaptations.</title>
        <authorList>
            <person name="Polinski J.M."/>
            <person name="Zimin A.V."/>
            <person name="Clark K.F."/>
            <person name="Kohn A.B."/>
            <person name="Sadowski N."/>
            <person name="Timp W."/>
            <person name="Ptitsyn A."/>
            <person name="Khanna P."/>
            <person name="Romanova D.Y."/>
            <person name="Williams P."/>
            <person name="Greenwood S.J."/>
            <person name="Moroz L.L."/>
            <person name="Walt D.R."/>
            <person name="Bodnar A.G."/>
        </authorList>
    </citation>
    <scope>NUCLEOTIDE SEQUENCE</scope>
    <source>
        <strain evidence="2">GMGI-L3</strain>
    </source>
</reference>
<dbReference type="AlphaFoldDB" id="A0A8J5K5U8"/>
<proteinExistence type="predicted"/>
<evidence type="ECO:0000313" key="2">
    <source>
        <dbReference type="EMBL" id="KAG7165519.1"/>
    </source>
</evidence>
<protein>
    <submittedName>
        <fullName evidence="2">Uncharacterized protein</fullName>
    </submittedName>
</protein>
<gene>
    <name evidence="2" type="ORF">Hamer_G020448</name>
</gene>